<reference evidence="3 4" key="1">
    <citation type="journal article" date="2011" name="PLoS Pathog.">
        <title>Endophytic Life Strategies Decoded by Genome and Transcriptome Analyses of the Mutualistic Root Symbiont Piriformospora indica.</title>
        <authorList>
            <person name="Zuccaro A."/>
            <person name="Lahrmann U."/>
            <person name="Guldener U."/>
            <person name="Langen G."/>
            <person name="Pfiffi S."/>
            <person name="Biedenkopf D."/>
            <person name="Wong P."/>
            <person name="Samans B."/>
            <person name="Grimm C."/>
            <person name="Basiewicz M."/>
            <person name="Murat C."/>
            <person name="Martin F."/>
            <person name="Kogel K.H."/>
        </authorList>
    </citation>
    <scope>NUCLEOTIDE SEQUENCE [LARGE SCALE GENOMIC DNA]</scope>
    <source>
        <strain evidence="3 4">DSM 11827</strain>
    </source>
</reference>
<gene>
    <name evidence="3" type="ORF">PIIN_02751</name>
</gene>
<dbReference type="OMA" id="ETYMTDL"/>
<dbReference type="PANTHER" id="PTHR12558">
    <property type="entry name" value="CELL DIVISION CYCLE 16,23,27"/>
    <property type="match status" value="1"/>
</dbReference>
<evidence type="ECO:0000256" key="2">
    <source>
        <dbReference type="SAM" id="MobiDB-lite"/>
    </source>
</evidence>
<dbReference type="OrthoDB" id="1914839at2759"/>
<dbReference type="STRING" id="1109443.G4TC61"/>
<feature type="region of interest" description="Disordered" evidence="2">
    <location>
        <begin position="358"/>
        <end position="386"/>
    </location>
</feature>
<comment type="caution">
    <text evidence="3">The sequence shown here is derived from an EMBL/GenBank/DDBJ whole genome shotgun (WGS) entry which is preliminary data.</text>
</comment>
<evidence type="ECO:0000256" key="1">
    <source>
        <dbReference type="ARBA" id="ARBA00022803"/>
    </source>
</evidence>
<dbReference type="SUPFAM" id="SSF48452">
    <property type="entry name" value="TPR-like"/>
    <property type="match status" value="1"/>
</dbReference>
<organism evidence="3 4">
    <name type="scientific">Serendipita indica (strain DSM 11827)</name>
    <name type="common">Root endophyte fungus</name>
    <name type="synonym">Piriformospora indica</name>
    <dbReference type="NCBI Taxonomy" id="1109443"/>
    <lineage>
        <taxon>Eukaryota</taxon>
        <taxon>Fungi</taxon>
        <taxon>Dikarya</taxon>
        <taxon>Basidiomycota</taxon>
        <taxon>Agaricomycotina</taxon>
        <taxon>Agaricomycetes</taxon>
        <taxon>Sebacinales</taxon>
        <taxon>Serendipitaceae</taxon>
        <taxon>Serendipita</taxon>
    </lineage>
</organism>
<evidence type="ECO:0000313" key="4">
    <source>
        <dbReference type="Proteomes" id="UP000007148"/>
    </source>
</evidence>
<dbReference type="eggNOG" id="ENOG502QSAH">
    <property type="taxonomic scope" value="Eukaryota"/>
</dbReference>
<protein>
    <submittedName>
        <fullName evidence="3">Uncharacterized protein</fullName>
    </submittedName>
</protein>
<evidence type="ECO:0000313" key="3">
    <source>
        <dbReference type="EMBL" id="CCA68891.1"/>
    </source>
</evidence>
<name>G4TC61_SERID</name>
<dbReference type="Gene3D" id="1.25.40.10">
    <property type="entry name" value="Tetratricopeptide repeat domain"/>
    <property type="match status" value="2"/>
</dbReference>
<keyword evidence="4" id="KW-1185">Reference proteome</keyword>
<dbReference type="EMBL" id="CAFZ01000042">
    <property type="protein sequence ID" value="CCA68891.1"/>
    <property type="molecule type" value="Genomic_DNA"/>
</dbReference>
<proteinExistence type="predicted"/>
<dbReference type="InParanoid" id="G4TC61"/>
<keyword evidence="1" id="KW-0802">TPR repeat</keyword>
<dbReference type="Proteomes" id="UP000007148">
    <property type="component" value="Unassembled WGS sequence"/>
</dbReference>
<dbReference type="HOGENOM" id="CLU_040959_2_0_1"/>
<dbReference type="PANTHER" id="PTHR12558:SF50">
    <property type="entry name" value="ASSEMBLY CHAPERONE OF RPL4-RELATED"/>
    <property type="match status" value="1"/>
</dbReference>
<feature type="compositionally biased region" description="Basic residues" evidence="2">
    <location>
        <begin position="1"/>
        <end position="13"/>
    </location>
</feature>
<feature type="region of interest" description="Disordered" evidence="2">
    <location>
        <begin position="1"/>
        <end position="22"/>
    </location>
</feature>
<accession>G4TC61</accession>
<dbReference type="CDD" id="cd24142">
    <property type="entry name" value="ACL4-like"/>
    <property type="match status" value="1"/>
</dbReference>
<feature type="compositionally biased region" description="Acidic residues" evidence="2">
    <location>
        <begin position="365"/>
        <end position="386"/>
    </location>
</feature>
<dbReference type="FunCoup" id="G4TC61">
    <property type="interactions" value="66"/>
</dbReference>
<dbReference type="GO" id="GO:0005680">
    <property type="term" value="C:anaphase-promoting complex"/>
    <property type="evidence" value="ECO:0007669"/>
    <property type="project" value="UniProtKB-ARBA"/>
</dbReference>
<sequence length="386" mass="42917">MGRTKTKTKRKDTRRISTPDISAAASSRPSAAALFEKAQSLVEQCDYELAAKFLKRVIETDGSHTQAKELFGVVLLELGDLENAQELFHNLISSNSPPSVTASAHLHLAQLCENPREALDHYQKAVDTLYNSESSLFVTQGQSDDLQSRTTIAKALVAMTEIWLTDLCMEPEAEQNCESLLNLAIQADPENIEVLQSLASVRMSQQKPEDAKSLVEKSWSLWKELPAGKRHRSFSSLYLINPLGDPSTPVVPTRLSLTRLMLELSMYKEALTVLTGIIETDDQEVEAWYLEGWCFLLMSEDAKARGAEVEGLSWNELAQDARDCLDTCITLFGNQNHPDTAMLSHAHELVKQLQDMGVKSSNLDPGDDEEWEDVEGSEDEDTEMAA</sequence>
<dbReference type="GO" id="GO:0051301">
    <property type="term" value="P:cell division"/>
    <property type="evidence" value="ECO:0007669"/>
    <property type="project" value="TreeGrafter"/>
</dbReference>
<dbReference type="AlphaFoldDB" id="G4TC61"/>
<dbReference type="InterPro" id="IPR011990">
    <property type="entry name" value="TPR-like_helical_dom_sf"/>
</dbReference>